<dbReference type="EMBL" id="FOZK01000001">
    <property type="protein sequence ID" value="SFR94540.1"/>
    <property type="molecule type" value="Genomic_DNA"/>
</dbReference>
<evidence type="ECO:0000313" key="1">
    <source>
        <dbReference type="EMBL" id="SFR94540.1"/>
    </source>
</evidence>
<dbReference type="Proteomes" id="UP000199062">
    <property type="component" value="Unassembled WGS sequence"/>
</dbReference>
<dbReference type="GO" id="GO:0016740">
    <property type="term" value="F:transferase activity"/>
    <property type="evidence" value="ECO:0007669"/>
    <property type="project" value="UniProtKB-KW"/>
</dbReference>
<sequence length="194" mass="22186">MGDGADSPDAMSEPDIDYSEPISVVEYDPAWPDRFEREAARLSDALAELDVRRIEHVGSTSVPGLAAKDIVDVLVVVPDEDVGWDCVDRLESVGYEFFREWDEPDGRLELGRWPEDGQRFNLNVRFEDGDGWRRNLLLREYMRDHPEAREDYEAVKRDAAARHADEPVEYTKAKSDVVQEILDDARAAGYDERI</sequence>
<protein>
    <submittedName>
        <fullName evidence="1">GrpB domain, predicted nucleotidyltransferase, UPF0157 family</fullName>
    </submittedName>
</protein>
<proteinExistence type="predicted"/>
<keyword evidence="2" id="KW-1185">Reference proteome</keyword>
<dbReference type="SUPFAM" id="SSF81301">
    <property type="entry name" value="Nucleotidyltransferase"/>
    <property type="match status" value="1"/>
</dbReference>
<dbReference type="STRING" id="767519.SAMN05216559_1549"/>
<accession>A0A1I6KUC0</accession>
<keyword evidence="1" id="KW-0808">Transferase</keyword>
<organism evidence="1 2">
    <name type="scientific">Halomicrobium zhouii</name>
    <dbReference type="NCBI Taxonomy" id="767519"/>
    <lineage>
        <taxon>Archaea</taxon>
        <taxon>Methanobacteriati</taxon>
        <taxon>Methanobacteriota</taxon>
        <taxon>Stenosarchaea group</taxon>
        <taxon>Halobacteria</taxon>
        <taxon>Halobacteriales</taxon>
        <taxon>Haloarculaceae</taxon>
        <taxon>Halomicrobium</taxon>
    </lineage>
</organism>
<dbReference type="InterPro" id="IPR007344">
    <property type="entry name" value="GrpB/CoaE"/>
</dbReference>
<gene>
    <name evidence="1" type="ORF">SAMN05216559_1549</name>
</gene>
<name>A0A1I6KUC0_9EURY</name>
<dbReference type="InterPro" id="IPR043519">
    <property type="entry name" value="NT_sf"/>
</dbReference>
<dbReference type="Gene3D" id="3.30.460.10">
    <property type="entry name" value="Beta Polymerase, domain 2"/>
    <property type="match status" value="1"/>
</dbReference>
<reference evidence="1 2" key="1">
    <citation type="submission" date="2016-10" db="EMBL/GenBank/DDBJ databases">
        <authorList>
            <person name="de Groot N.N."/>
        </authorList>
    </citation>
    <scope>NUCLEOTIDE SEQUENCE [LARGE SCALE GENOMIC DNA]</scope>
    <source>
        <strain evidence="1 2">CGMCC 1.10457</strain>
    </source>
</reference>
<evidence type="ECO:0000313" key="2">
    <source>
        <dbReference type="Proteomes" id="UP000199062"/>
    </source>
</evidence>
<dbReference type="PANTHER" id="PTHR34822">
    <property type="entry name" value="GRPB DOMAIN PROTEIN (AFU_ORTHOLOGUE AFUA_1G01530)"/>
    <property type="match status" value="1"/>
</dbReference>
<dbReference type="Pfam" id="PF04229">
    <property type="entry name" value="GrpB"/>
    <property type="match status" value="1"/>
</dbReference>
<dbReference type="AlphaFoldDB" id="A0A1I6KUC0"/>
<dbReference type="PANTHER" id="PTHR34822:SF1">
    <property type="entry name" value="GRPB FAMILY PROTEIN"/>
    <property type="match status" value="1"/>
</dbReference>